<keyword evidence="7" id="KW-0969">Cilium</keyword>
<dbReference type="RefSeq" id="WP_322948558.1">
    <property type="nucleotide sequence ID" value="NZ_JAYEET010000013.1"/>
</dbReference>
<keyword evidence="5" id="KW-0143">Chaperone</keyword>
<dbReference type="PANTHER" id="PTHR34773">
    <property type="entry name" value="FLAGELLAR SECRETION CHAPERONE FLIS"/>
    <property type="match status" value="1"/>
</dbReference>
<dbReference type="PANTHER" id="PTHR34773:SF1">
    <property type="entry name" value="FLAGELLAR SECRETION CHAPERONE FLIS"/>
    <property type="match status" value="1"/>
</dbReference>
<comment type="similarity">
    <text evidence="2 6">Belongs to the FliS family.</text>
</comment>
<evidence type="ECO:0000256" key="5">
    <source>
        <dbReference type="ARBA" id="ARBA00023186"/>
    </source>
</evidence>
<keyword evidence="8" id="KW-1185">Reference proteome</keyword>
<sequence length="128" mass="13845">MNSPIDTYKSVKTSQDVTPYQAVQLLLDGALDRISLALHAQRENSPDVRGEAVGATLSIIGILQASLDKTLGGELAENLDGLYDYMTRRLAGVAVDKTPRRLEEVQALLEQIRDAWVAIGPEVEPAAS</sequence>
<reference evidence="7 8" key="1">
    <citation type="submission" date="2023-12" db="EMBL/GenBank/DDBJ databases">
        <title>Pseudomonas sp. T5W1.</title>
        <authorList>
            <person name="Maltman C."/>
        </authorList>
    </citation>
    <scope>NUCLEOTIDE SEQUENCE [LARGE SCALE GENOMIC DNA]</scope>
    <source>
        <strain evidence="7 8">T5W1</strain>
    </source>
</reference>
<dbReference type="InterPro" id="IPR003713">
    <property type="entry name" value="FliS"/>
</dbReference>
<dbReference type="NCBIfam" id="TIGR00208">
    <property type="entry name" value="fliS"/>
    <property type="match status" value="1"/>
</dbReference>
<dbReference type="Gene3D" id="1.20.120.340">
    <property type="entry name" value="Flagellar protein FliS"/>
    <property type="match status" value="1"/>
</dbReference>
<dbReference type="CDD" id="cd16098">
    <property type="entry name" value="FliS"/>
    <property type="match status" value="1"/>
</dbReference>
<evidence type="ECO:0000256" key="6">
    <source>
        <dbReference type="PIRNR" id="PIRNR039090"/>
    </source>
</evidence>
<keyword evidence="7" id="KW-0966">Cell projection</keyword>
<name>A0ABU5P6S9_9PSED</name>
<dbReference type="SUPFAM" id="SSF101116">
    <property type="entry name" value="Flagellar export chaperone FliS"/>
    <property type="match status" value="1"/>
</dbReference>
<organism evidence="7 8">
    <name type="scientific">Pseudomonas spirodelae</name>
    <dbReference type="NCBI Taxonomy" id="3101751"/>
    <lineage>
        <taxon>Bacteria</taxon>
        <taxon>Pseudomonadati</taxon>
        <taxon>Pseudomonadota</taxon>
        <taxon>Gammaproteobacteria</taxon>
        <taxon>Pseudomonadales</taxon>
        <taxon>Pseudomonadaceae</taxon>
        <taxon>Pseudomonas</taxon>
    </lineage>
</organism>
<dbReference type="Pfam" id="PF02561">
    <property type="entry name" value="FliS"/>
    <property type="match status" value="1"/>
</dbReference>
<evidence type="ECO:0000313" key="8">
    <source>
        <dbReference type="Proteomes" id="UP001292571"/>
    </source>
</evidence>
<comment type="subcellular location">
    <subcellularLocation>
        <location evidence="1 6">Cytoplasm</location>
        <location evidence="1 6">Cytosol</location>
    </subcellularLocation>
</comment>
<comment type="caution">
    <text evidence="7">The sequence shown here is derived from an EMBL/GenBank/DDBJ whole genome shotgun (WGS) entry which is preliminary data.</text>
</comment>
<evidence type="ECO:0000256" key="1">
    <source>
        <dbReference type="ARBA" id="ARBA00004514"/>
    </source>
</evidence>
<evidence type="ECO:0000256" key="4">
    <source>
        <dbReference type="ARBA" id="ARBA00022795"/>
    </source>
</evidence>
<dbReference type="Proteomes" id="UP001292571">
    <property type="component" value="Unassembled WGS sequence"/>
</dbReference>
<keyword evidence="3 6" id="KW-0963">Cytoplasm</keyword>
<dbReference type="PIRSF" id="PIRSF039090">
    <property type="entry name" value="Flis"/>
    <property type="match status" value="1"/>
</dbReference>
<keyword evidence="7" id="KW-0282">Flagellum</keyword>
<dbReference type="InterPro" id="IPR036584">
    <property type="entry name" value="FliS_sf"/>
</dbReference>
<accession>A0ABU5P6S9</accession>
<proteinExistence type="inferred from homology"/>
<keyword evidence="4 6" id="KW-1005">Bacterial flagellum biogenesis</keyword>
<gene>
    <name evidence="7" type="primary">fliS</name>
    <name evidence="7" type="ORF">SOP97_05840</name>
</gene>
<evidence type="ECO:0000313" key="7">
    <source>
        <dbReference type="EMBL" id="MEA1605344.1"/>
    </source>
</evidence>
<evidence type="ECO:0000256" key="2">
    <source>
        <dbReference type="ARBA" id="ARBA00008787"/>
    </source>
</evidence>
<evidence type="ECO:0000256" key="3">
    <source>
        <dbReference type="ARBA" id="ARBA00022490"/>
    </source>
</evidence>
<protein>
    <recommendedName>
        <fullName evidence="6">Flagellar secretion chaperone FliS</fullName>
    </recommendedName>
</protein>
<dbReference type="EMBL" id="JAYEET010000013">
    <property type="protein sequence ID" value="MEA1605344.1"/>
    <property type="molecule type" value="Genomic_DNA"/>
</dbReference>